<dbReference type="GO" id="GO:0004222">
    <property type="term" value="F:metalloendopeptidase activity"/>
    <property type="evidence" value="ECO:0007669"/>
    <property type="project" value="InterPro"/>
</dbReference>
<evidence type="ECO:0000256" key="11">
    <source>
        <dbReference type="SAM" id="MobiDB-lite"/>
    </source>
</evidence>
<dbReference type="EMBL" id="CP144519">
    <property type="protein sequence ID" value="WWC66998.1"/>
    <property type="molecule type" value="Genomic_DNA"/>
</dbReference>
<comment type="similarity">
    <text evidence="2">Belongs to the peptidase U48 family.</text>
</comment>
<keyword evidence="4 12" id="KW-0812">Transmembrane</keyword>
<evidence type="ECO:0000256" key="5">
    <source>
        <dbReference type="ARBA" id="ARBA00022801"/>
    </source>
</evidence>
<evidence type="ECO:0000256" key="1">
    <source>
        <dbReference type="ARBA" id="ARBA00004477"/>
    </source>
</evidence>
<protein>
    <recommendedName>
        <fullName evidence="10">intramembrane prenyl-peptidase Rce1</fullName>
        <ecNumber evidence="10">3.4.26.1</ecNumber>
    </recommendedName>
</protein>
<evidence type="ECO:0000259" key="13">
    <source>
        <dbReference type="Pfam" id="PF02517"/>
    </source>
</evidence>
<sequence>MDPIFTQPTLVGSISPTTSHTLSFLFTTSYVGSLYLSQKFLPISPRSSRSNTPKISNTPENKNVLPPAISPISSTDQDDINYNKGPKPGSRDHPETIKKRMIAVTISTILSLSGVYLTINNLSPSYSISISKSITLLGLRLPPLKNNLINNLLPFTLAPILMTGPLYSTYLDDELPIFRNKYYGENLWDGIKRSWRSFGLIEFRNYIVGPITEELVFRSTILSVSILGGIPFKSLVFATPLWFGVAHAHHALETYRKNGSTRNAAIHAILSCLFQLSYTTLFGWFASYIYLKTGSVIPSLTSHIFCNVMGIYLPTLAVARHPKRKIQIWTSYLAGIAGFVWGLSRL</sequence>
<accession>A0A1B9ICP4</accession>
<dbReference type="GeneID" id="30168790"/>
<feature type="transmembrane region" description="Helical" evidence="12">
    <location>
        <begin position="326"/>
        <end position="344"/>
    </location>
</feature>
<dbReference type="OrthoDB" id="271604at2759"/>
<keyword evidence="8 12" id="KW-0472">Membrane</keyword>
<gene>
    <name evidence="14" type="ORF">I206_00421</name>
    <name evidence="15" type="ORF">I206_100905</name>
</gene>
<dbReference type="GO" id="GO:0071586">
    <property type="term" value="P:CAAX-box protein processing"/>
    <property type="evidence" value="ECO:0007669"/>
    <property type="project" value="InterPro"/>
</dbReference>
<keyword evidence="5" id="KW-0378">Hydrolase</keyword>
<dbReference type="EC" id="3.4.26.1" evidence="10"/>
<dbReference type="Pfam" id="PF02517">
    <property type="entry name" value="Rce1-like"/>
    <property type="match status" value="1"/>
</dbReference>
<dbReference type="KEGG" id="kpin:30168790"/>
<reference evidence="14" key="3">
    <citation type="submission" date="2016-07" db="EMBL/GenBank/DDBJ databases">
        <title>Evolution of pathogenesis and genome organization in the Tremellales.</title>
        <authorList>
            <person name="Cuomo C."/>
            <person name="Litvintseva A."/>
            <person name="Heitman J."/>
            <person name="Chen Y."/>
            <person name="Sun S."/>
            <person name="Springer D."/>
            <person name="Dromer F."/>
            <person name="Young S."/>
            <person name="Zeng Q."/>
            <person name="Chapman S."/>
            <person name="Gujja S."/>
            <person name="Saif S."/>
            <person name="Birren B."/>
        </authorList>
    </citation>
    <scope>NUCLEOTIDE SEQUENCE</scope>
    <source>
        <strain evidence="14">CBS 10737</strain>
    </source>
</reference>
<evidence type="ECO:0000256" key="8">
    <source>
        <dbReference type="ARBA" id="ARBA00023136"/>
    </source>
</evidence>
<evidence type="ECO:0000256" key="7">
    <source>
        <dbReference type="ARBA" id="ARBA00022989"/>
    </source>
</evidence>
<evidence type="ECO:0000256" key="3">
    <source>
        <dbReference type="ARBA" id="ARBA00022670"/>
    </source>
</evidence>
<comment type="catalytic activity">
    <reaction evidence="9">
        <text>Hydrolyzes the peptide bond -P2-(S-farnesyl or geranylgeranyl)C-P1'-P2'-P3'-COOH where P1' and P2' are amino acids with aliphatic sidechains and P3' is any C-terminal residue.</text>
        <dbReference type="EC" id="3.4.26.1"/>
    </reaction>
</comment>
<organism evidence="14">
    <name type="scientific">Kwoniella pini CBS 10737</name>
    <dbReference type="NCBI Taxonomy" id="1296096"/>
    <lineage>
        <taxon>Eukaryota</taxon>
        <taxon>Fungi</taxon>
        <taxon>Dikarya</taxon>
        <taxon>Basidiomycota</taxon>
        <taxon>Agaricomycotina</taxon>
        <taxon>Tremellomycetes</taxon>
        <taxon>Tremellales</taxon>
        <taxon>Cryptococcaceae</taxon>
        <taxon>Kwoniella</taxon>
    </lineage>
</organism>
<evidence type="ECO:0000256" key="6">
    <source>
        <dbReference type="ARBA" id="ARBA00022824"/>
    </source>
</evidence>
<keyword evidence="6" id="KW-0256">Endoplasmic reticulum</keyword>
<feature type="transmembrane region" description="Helical" evidence="12">
    <location>
        <begin position="221"/>
        <end position="243"/>
    </location>
</feature>
<evidence type="ECO:0000313" key="14">
    <source>
        <dbReference type="EMBL" id="OCF53120.1"/>
    </source>
</evidence>
<reference evidence="15" key="2">
    <citation type="submission" date="2013-07" db="EMBL/GenBank/DDBJ databases">
        <authorList>
            <consortium name="The Broad Institute Genome Sequencing Platform"/>
            <person name="Cuomo C."/>
            <person name="Litvintseva A."/>
            <person name="Chen Y."/>
            <person name="Heitman J."/>
            <person name="Sun S."/>
            <person name="Springer D."/>
            <person name="Dromer F."/>
            <person name="Young S.K."/>
            <person name="Zeng Q."/>
            <person name="Gargeya S."/>
            <person name="Fitzgerald M."/>
            <person name="Abouelleil A."/>
            <person name="Alvarado L."/>
            <person name="Berlin A.M."/>
            <person name="Chapman S.B."/>
            <person name="Dewar J."/>
            <person name="Goldberg J."/>
            <person name="Griggs A."/>
            <person name="Gujja S."/>
            <person name="Hansen M."/>
            <person name="Howarth C."/>
            <person name="Imamovic A."/>
            <person name="Larimer J."/>
            <person name="McCowan C."/>
            <person name="Murphy C."/>
            <person name="Pearson M."/>
            <person name="Priest M."/>
            <person name="Roberts A."/>
            <person name="Saif S."/>
            <person name="Shea T."/>
            <person name="Sykes S."/>
            <person name="Wortman J."/>
            <person name="Nusbaum C."/>
            <person name="Birren B."/>
        </authorList>
    </citation>
    <scope>NUCLEOTIDE SEQUENCE</scope>
    <source>
        <strain evidence="15">CBS 10737</strain>
    </source>
</reference>
<keyword evidence="3" id="KW-0645">Protease</keyword>
<evidence type="ECO:0000256" key="4">
    <source>
        <dbReference type="ARBA" id="ARBA00022692"/>
    </source>
</evidence>
<comment type="subcellular location">
    <subcellularLocation>
        <location evidence="1">Endoplasmic reticulum membrane</location>
        <topology evidence="1">Multi-pass membrane protein</topology>
    </subcellularLocation>
</comment>
<evidence type="ECO:0000256" key="2">
    <source>
        <dbReference type="ARBA" id="ARBA00006897"/>
    </source>
</evidence>
<evidence type="ECO:0000256" key="9">
    <source>
        <dbReference type="ARBA" id="ARBA00047280"/>
    </source>
</evidence>
<feature type="transmembrane region" description="Helical" evidence="12">
    <location>
        <begin position="264"/>
        <end position="290"/>
    </location>
</feature>
<proteinExistence type="inferred from homology"/>
<dbReference type="Proteomes" id="UP000094020">
    <property type="component" value="Chromosome 1"/>
</dbReference>
<keyword evidence="16" id="KW-1185">Reference proteome</keyword>
<reference evidence="15" key="4">
    <citation type="submission" date="2024-02" db="EMBL/GenBank/DDBJ databases">
        <title>Comparative genomics of Cryptococcus and Kwoniella reveals pathogenesis evolution and contrasting modes of karyotype evolution via chromosome fusion or intercentromeric recombination.</title>
        <authorList>
            <person name="Coelho M.A."/>
            <person name="David-Palma M."/>
            <person name="Shea T."/>
            <person name="Bowers K."/>
            <person name="McGinley-Smith S."/>
            <person name="Mohammad A.W."/>
            <person name="Gnirke A."/>
            <person name="Yurkov A.M."/>
            <person name="Nowrousian M."/>
            <person name="Sun S."/>
            <person name="Cuomo C.A."/>
            <person name="Heitman J."/>
        </authorList>
    </citation>
    <scope>NUCLEOTIDE SEQUENCE</scope>
    <source>
        <strain evidence="15">CBS 10737</strain>
    </source>
</reference>
<dbReference type="RefSeq" id="XP_019014339.1">
    <property type="nucleotide sequence ID" value="XM_019152201.1"/>
</dbReference>
<evidence type="ECO:0000313" key="16">
    <source>
        <dbReference type="Proteomes" id="UP000094020"/>
    </source>
</evidence>
<evidence type="ECO:0000256" key="10">
    <source>
        <dbReference type="ARBA" id="ARBA00049729"/>
    </source>
</evidence>
<keyword evidence="7 12" id="KW-1133">Transmembrane helix</keyword>
<evidence type="ECO:0000313" key="15">
    <source>
        <dbReference type="EMBL" id="WWC66998.1"/>
    </source>
</evidence>
<reference evidence="14" key="1">
    <citation type="submission" date="2013-07" db="EMBL/GenBank/DDBJ databases">
        <title>The Genome Sequence of Cryptococcus pinus CBS10737.</title>
        <authorList>
            <consortium name="The Broad Institute Genome Sequencing Platform"/>
            <person name="Cuomo C."/>
            <person name="Litvintseva A."/>
            <person name="Chen Y."/>
            <person name="Heitman J."/>
            <person name="Sun S."/>
            <person name="Springer D."/>
            <person name="Dromer F."/>
            <person name="Young S.K."/>
            <person name="Zeng Q."/>
            <person name="Gargeya S."/>
            <person name="Fitzgerald M."/>
            <person name="Abouelleil A."/>
            <person name="Alvarado L."/>
            <person name="Berlin A.M."/>
            <person name="Chapman S.B."/>
            <person name="Dewar J."/>
            <person name="Goldberg J."/>
            <person name="Griggs A."/>
            <person name="Gujja S."/>
            <person name="Hansen M."/>
            <person name="Howarth C."/>
            <person name="Imamovic A."/>
            <person name="Larimer J."/>
            <person name="McCowan C."/>
            <person name="Murphy C."/>
            <person name="Pearson M."/>
            <person name="Priest M."/>
            <person name="Roberts A."/>
            <person name="Saif S."/>
            <person name="Shea T."/>
            <person name="Sykes S."/>
            <person name="Wortman J."/>
            <person name="Nusbaum C."/>
            <person name="Birren B."/>
        </authorList>
    </citation>
    <scope>NUCLEOTIDE SEQUENCE [LARGE SCALE GENOMIC DNA]</scope>
    <source>
        <strain evidence="14">CBS 10737</strain>
    </source>
</reference>
<dbReference type="InterPro" id="IPR003675">
    <property type="entry name" value="Rce1/LyrA-like_dom"/>
</dbReference>
<dbReference type="PANTHER" id="PTHR13046:SF0">
    <property type="entry name" value="CAAX PRENYL PROTEASE 2"/>
    <property type="match status" value="1"/>
</dbReference>
<dbReference type="EMBL" id="KI894007">
    <property type="protein sequence ID" value="OCF53120.1"/>
    <property type="molecule type" value="Genomic_DNA"/>
</dbReference>
<dbReference type="AlphaFoldDB" id="A0A1B9ICP4"/>
<dbReference type="GO" id="GO:0005789">
    <property type="term" value="C:endoplasmic reticulum membrane"/>
    <property type="evidence" value="ECO:0007669"/>
    <property type="project" value="UniProtKB-SubCell"/>
</dbReference>
<dbReference type="STRING" id="1296096.A0A1B9ICP4"/>
<name>A0A1B9ICP4_9TREE</name>
<evidence type="ECO:0000256" key="12">
    <source>
        <dbReference type="SAM" id="Phobius"/>
    </source>
</evidence>
<feature type="compositionally biased region" description="Polar residues" evidence="11">
    <location>
        <begin position="45"/>
        <end position="61"/>
    </location>
</feature>
<feature type="domain" description="CAAX prenyl protease 2/Lysostaphin resistance protein A-like" evidence="13">
    <location>
        <begin position="203"/>
        <end position="309"/>
    </location>
</feature>
<feature type="region of interest" description="Disordered" evidence="11">
    <location>
        <begin position="45"/>
        <end position="95"/>
    </location>
</feature>
<dbReference type="InterPro" id="IPR039731">
    <property type="entry name" value="Rce1"/>
</dbReference>
<dbReference type="PANTHER" id="PTHR13046">
    <property type="entry name" value="PROTEASE U48 CAAX PRENYL PROTEASE RCE1"/>
    <property type="match status" value="1"/>
</dbReference>
<feature type="transmembrane region" description="Helical" evidence="12">
    <location>
        <begin position="296"/>
        <end position="319"/>
    </location>
</feature>